<dbReference type="FunFam" id="1.10.8.640:FF:000001">
    <property type="entry name" value="Cytochrome c-type biogenesis protein"/>
    <property type="match status" value="1"/>
</dbReference>
<keyword evidence="9" id="KW-0472">Membrane</keyword>
<keyword evidence="9" id="KW-1133">Transmembrane helix</keyword>
<evidence type="ECO:0000313" key="11">
    <source>
        <dbReference type="EMBL" id="OYQ35376.1"/>
    </source>
</evidence>
<dbReference type="EMBL" id="NOXU01000026">
    <property type="protein sequence ID" value="OYQ35376.1"/>
    <property type="molecule type" value="Genomic_DNA"/>
</dbReference>
<comment type="similarity">
    <text evidence="1 9">Belongs to the CcmH/CycL/Ccl2/NrfF family.</text>
</comment>
<protein>
    <recommendedName>
        <fullName evidence="9">Cytochrome c-type biogenesis protein</fullName>
    </recommendedName>
</protein>
<reference evidence="11 12" key="1">
    <citation type="submission" date="2017-07" db="EMBL/GenBank/DDBJ databases">
        <title>Niveispirillum cyanobacteriorum sp. nov., isolated from cyanobacterial aggregates in a eutrophic lake.</title>
        <authorList>
            <person name="Cai H."/>
        </authorList>
    </citation>
    <scope>NUCLEOTIDE SEQUENCE [LARGE SCALE GENOMIC DNA]</scope>
    <source>
        <strain evidence="12">TH1-14</strain>
    </source>
</reference>
<dbReference type="Proteomes" id="UP000216998">
    <property type="component" value="Unassembled WGS sequence"/>
</dbReference>
<keyword evidence="3 9" id="KW-0479">Metal-binding</keyword>
<name>A0A255Z1M7_9PROT</name>
<evidence type="ECO:0000256" key="8">
    <source>
        <dbReference type="ARBA" id="ARBA00060491"/>
    </source>
</evidence>
<evidence type="ECO:0000256" key="3">
    <source>
        <dbReference type="ARBA" id="ARBA00022723"/>
    </source>
</evidence>
<keyword evidence="6 9" id="KW-0408">Iron</keyword>
<feature type="transmembrane region" description="Helical" evidence="9">
    <location>
        <begin position="12"/>
        <end position="34"/>
    </location>
</feature>
<dbReference type="InterPro" id="IPR051263">
    <property type="entry name" value="C-type_cytochrome_biogenesis"/>
</dbReference>
<evidence type="ECO:0000256" key="2">
    <source>
        <dbReference type="ARBA" id="ARBA00022617"/>
    </source>
</evidence>
<keyword evidence="9" id="KW-0812">Transmembrane</keyword>
<accession>A0A255Z1M7</accession>
<feature type="domain" description="CcmH/CycL/Ccl2/NrfF N-terminal" evidence="10">
    <location>
        <begin position="21"/>
        <end position="164"/>
    </location>
</feature>
<comment type="subcellular location">
    <subcellularLocation>
        <location evidence="8">Membrane</location>
        <topology evidence="8">Single-pass membrane protein</topology>
        <orientation evidence="8">Periplasmic side</orientation>
    </subcellularLocation>
</comment>
<dbReference type="Pfam" id="PF03918">
    <property type="entry name" value="CcmH"/>
    <property type="match status" value="1"/>
</dbReference>
<evidence type="ECO:0000256" key="4">
    <source>
        <dbReference type="ARBA" id="ARBA00022729"/>
    </source>
</evidence>
<dbReference type="CDD" id="cd16378">
    <property type="entry name" value="CcmH_N"/>
    <property type="match status" value="1"/>
</dbReference>
<evidence type="ECO:0000256" key="6">
    <source>
        <dbReference type="ARBA" id="ARBA00023004"/>
    </source>
</evidence>
<evidence type="ECO:0000256" key="9">
    <source>
        <dbReference type="RuleBase" id="RU364112"/>
    </source>
</evidence>
<feature type="transmembrane region" description="Helical" evidence="9">
    <location>
        <begin position="116"/>
        <end position="137"/>
    </location>
</feature>
<dbReference type="PANTHER" id="PTHR47870">
    <property type="entry name" value="CYTOCHROME C-TYPE BIOGENESIS PROTEIN CCMH"/>
    <property type="match status" value="1"/>
</dbReference>
<dbReference type="InterPro" id="IPR038297">
    <property type="entry name" value="CcmH/CycL/NrfF/Ccl2_sf"/>
</dbReference>
<dbReference type="GO" id="GO:0005886">
    <property type="term" value="C:plasma membrane"/>
    <property type="evidence" value="ECO:0007669"/>
    <property type="project" value="TreeGrafter"/>
</dbReference>
<dbReference type="Gene3D" id="1.10.8.640">
    <property type="entry name" value="Cytochrome C biogenesis protein"/>
    <property type="match status" value="1"/>
</dbReference>
<organism evidence="11 12">
    <name type="scientific">Niveispirillum lacus</name>
    <dbReference type="NCBI Taxonomy" id="1981099"/>
    <lineage>
        <taxon>Bacteria</taxon>
        <taxon>Pseudomonadati</taxon>
        <taxon>Pseudomonadota</taxon>
        <taxon>Alphaproteobacteria</taxon>
        <taxon>Rhodospirillales</taxon>
        <taxon>Azospirillaceae</taxon>
        <taxon>Niveispirillum</taxon>
    </lineage>
</organism>
<dbReference type="PANTHER" id="PTHR47870:SF1">
    <property type="entry name" value="CYTOCHROME C-TYPE BIOGENESIS PROTEIN CCMH"/>
    <property type="match status" value="1"/>
</dbReference>
<dbReference type="OrthoDB" id="9804975at2"/>
<sequence>MPSFSHRAGTSAPLSWIAAALVAAFLCVPALAVMPNEKLADPAMEARAREISKELRCLVCQNQSIDDSNADLARDLRVLVRERLVAGDSNEQVLAYVHDRYGDFVLLRPPVTGYTALLWGGPFALLLLAGLGTALYMRQRRRDVETMPVPTLTAEEEARLMVLLNEDKSGDGR</sequence>
<gene>
    <name evidence="11" type="ORF">CHU95_08420</name>
</gene>
<evidence type="ECO:0000256" key="7">
    <source>
        <dbReference type="ARBA" id="ARBA00037230"/>
    </source>
</evidence>
<comment type="function">
    <text evidence="7">Required for the biogenesis of c-type cytochromes. Possible subunit of a heme lyase.</text>
</comment>
<evidence type="ECO:0000256" key="1">
    <source>
        <dbReference type="ARBA" id="ARBA00010342"/>
    </source>
</evidence>
<keyword evidence="4 9" id="KW-0732">Signal</keyword>
<keyword evidence="5" id="KW-0201">Cytochrome c-type biogenesis</keyword>
<dbReference type="InterPro" id="IPR005616">
    <property type="entry name" value="CcmH/CycL/Ccl2/NrfF_N"/>
</dbReference>
<dbReference type="AlphaFoldDB" id="A0A255Z1M7"/>
<evidence type="ECO:0000256" key="5">
    <source>
        <dbReference type="ARBA" id="ARBA00022748"/>
    </source>
</evidence>
<evidence type="ECO:0000313" key="12">
    <source>
        <dbReference type="Proteomes" id="UP000216998"/>
    </source>
</evidence>
<dbReference type="GO" id="GO:0017004">
    <property type="term" value="P:cytochrome complex assembly"/>
    <property type="evidence" value="ECO:0007669"/>
    <property type="project" value="UniProtKB-KW"/>
</dbReference>
<comment type="caution">
    <text evidence="11">The sequence shown here is derived from an EMBL/GenBank/DDBJ whole genome shotgun (WGS) entry which is preliminary data.</text>
</comment>
<dbReference type="GO" id="GO:0046872">
    <property type="term" value="F:metal ion binding"/>
    <property type="evidence" value="ECO:0007669"/>
    <property type="project" value="UniProtKB-KW"/>
</dbReference>
<proteinExistence type="inferred from homology"/>
<keyword evidence="2 9" id="KW-0349">Heme</keyword>
<evidence type="ECO:0000259" key="10">
    <source>
        <dbReference type="Pfam" id="PF03918"/>
    </source>
</evidence>
<keyword evidence="12" id="KW-1185">Reference proteome</keyword>